<sequence>MFIDKALARFKIQTKVLVFICPFVISISAVGLTGIYASGLLQNRIEISNGVLQALSGFKSVYVGMGDFLRTPSEEARDALEATLERQRSMLGALGSEAVGAEGSKEIGEATALLDDVGQRIARSWDLFSKETALHAEMDKSVSTLISEQDALLTYATGVQETLAGDEAQAKTLLREAEQITSGANFISKLVSDYNDLRDPKAKLELLGQRIGELDTTAKAITEAVPIDKKVYGQTISDQAGQIRKALDIGIANDATVGGLDRNINLMRPMAIRLQGIATMKARTATEVFGKLDGPTIEAARLLAKTRQVLNAVSDVHLAAVRFLATAAKEDDGILAQRLDALTEKLDALAADNALEGEGRSHAEAMKPLVGKIGTSAKQFEALDADRANSFREASGEIDRIWTKLTDFATLQKQVAGEERNKADTISIGSTLLGILIAIFAGIGLVMTFKGPIGQITAAMRRLADGDLDTAIRGESRHDEIGDMARALGVFKDNARAKVEIEARSGKERAAADTERARTDEEKREFDQQIQFAVSELAKGLERLSNGDISATIDTPFIGRLEQLRKDFNTSLTGLRETMGDIVGNIQRMEGSVQQVAHSAEELSRRTENQAASLEETAAAVDEITVTVRSSAERARDANKIVTDTRSNADGSVKVVESAVAAMGRIEGASKKIEQIIDVIEDIAFQTNLLALNAGIEAARAGEAGRGFAVVAHEVRELAQRSGVAANEIKGLISASTTEVDAGSRLVSETGKALTAIGQQIATISGHMQDMATAAHDQSVGLNEVNGSVNQMDQLTQQNAAMAEEASAASRQLADETRALMSLVSRFNLGGSVPAKRRAA</sequence>
<keyword evidence="4" id="KW-0812">Transmembrane</keyword>
<dbReference type="Proteomes" id="UP000759443">
    <property type="component" value="Unassembled WGS sequence"/>
</dbReference>
<dbReference type="Gene3D" id="6.10.340.10">
    <property type="match status" value="1"/>
</dbReference>
<reference evidence="7 8" key="1">
    <citation type="submission" date="2021-03" db="EMBL/GenBank/DDBJ databases">
        <title>Genomic Encyclopedia of Type Strains, Phase IV (KMG-IV): sequencing the most valuable type-strain genomes for metagenomic binning, comparative biology and taxonomic classification.</title>
        <authorList>
            <person name="Goeker M."/>
        </authorList>
    </citation>
    <scope>NUCLEOTIDE SEQUENCE [LARGE SCALE GENOMIC DNA]</scope>
    <source>
        <strain evidence="7 8">DSM 21600</strain>
    </source>
</reference>
<dbReference type="CDD" id="cd11386">
    <property type="entry name" value="MCP_signal"/>
    <property type="match status" value="1"/>
</dbReference>
<dbReference type="InterPro" id="IPR004089">
    <property type="entry name" value="MCPsignal_dom"/>
</dbReference>
<keyword evidence="4" id="KW-1133">Transmembrane helix</keyword>
<accession>A0ABS4E5F8</accession>
<dbReference type="PROSITE" id="PS50111">
    <property type="entry name" value="CHEMOTAXIS_TRANSDUC_2"/>
    <property type="match status" value="1"/>
</dbReference>
<feature type="domain" description="HAMP" evidence="6">
    <location>
        <begin position="447"/>
        <end position="500"/>
    </location>
</feature>
<protein>
    <submittedName>
        <fullName evidence="7">Methyl-accepting chemotaxis protein</fullName>
    </submittedName>
</protein>
<keyword evidence="3" id="KW-0807">Transducer</keyword>
<dbReference type="RefSeq" id="WP_209948768.1">
    <property type="nucleotide sequence ID" value="NZ_JAGGJU010000015.1"/>
</dbReference>
<evidence type="ECO:0000256" key="1">
    <source>
        <dbReference type="ARBA" id="ARBA00022500"/>
    </source>
</evidence>
<dbReference type="Pfam" id="PF00672">
    <property type="entry name" value="HAMP"/>
    <property type="match status" value="1"/>
</dbReference>
<dbReference type="InterPro" id="IPR051310">
    <property type="entry name" value="MCP_chemotaxis"/>
</dbReference>
<dbReference type="PANTHER" id="PTHR43531:SF11">
    <property type="entry name" value="METHYL-ACCEPTING CHEMOTAXIS PROTEIN 3"/>
    <property type="match status" value="1"/>
</dbReference>
<dbReference type="SUPFAM" id="SSF158472">
    <property type="entry name" value="HAMP domain-like"/>
    <property type="match status" value="1"/>
</dbReference>
<feature type="domain" description="Methyl-accepting transducer" evidence="5">
    <location>
        <begin position="585"/>
        <end position="814"/>
    </location>
</feature>
<feature type="domain" description="HAMP" evidence="6">
    <location>
        <begin position="528"/>
        <end position="580"/>
    </location>
</feature>
<dbReference type="SMART" id="SM00283">
    <property type="entry name" value="MA"/>
    <property type="match status" value="1"/>
</dbReference>
<dbReference type="Gene3D" id="1.10.287.950">
    <property type="entry name" value="Methyl-accepting chemotaxis protein"/>
    <property type="match status" value="1"/>
</dbReference>
<comment type="caution">
    <text evidence="7">The sequence shown here is derived from an EMBL/GenBank/DDBJ whole genome shotgun (WGS) entry which is preliminary data.</text>
</comment>
<gene>
    <name evidence="7" type="ORF">J2Z17_004645</name>
</gene>
<evidence type="ECO:0000256" key="3">
    <source>
        <dbReference type="PROSITE-ProRule" id="PRU00284"/>
    </source>
</evidence>
<keyword evidence="4" id="KW-0472">Membrane</keyword>
<evidence type="ECO:0000256" key="2">
    <source>
        <dbReference type="ARBA" id="ARBA00029447"/>
    </source>
</evidence>
<dbReference type="PROSITE" id="PS50885">
    <property type="entry name" value="HAMP"/>
    <property type="match status" value="2"/>
</dbReference>
<evidence type="ECO:0000313" key="8">
    <source>
        <dbReference type="Proteomes" id="UP000759443"/>
    </source>
</evidence>
<name>A0ABS4E5F8_9HYPH</name>
<dbReference type="InterPro" id="IPR003660">
    <property type="entry name" value="HAMP_dom"/>
</dbReference>
<feature type="transmembrane region" description="Helical" evidence="4">
    <location>
        <begin position="16"/>
        <end position="37"/>
    </location>
</feature>
<evidence type="ECO:0000313" key="7">
    <source>
        <dbReference type="EMBL" id="MBP1853186.1"/>
    </source>
</evidence>
<proteinExistence type="inferred from homology"/>
<dbReference type="Pfam" id="PF00015">
    <property type="entry name" value="MCPsignal"/>
    <property type="match status" value="1"/>
</dbReference>
<comment type="similarity">
    <text evidence="2">Belongs to the methyl-accepting chemotaxis (MCP) protein family.</text>
</comment>
<dbReference type="EMBL" id="JAGGJU010000015">
    <property type="protein sequence ID" value="MBP1853186.1"/>
    <property type="molecule type" value="Genomic_DNA"/>
</dbReference>
<dbReference type="SUPFAM" id="SSF58104">
    <property type="entry name" value="Methyl-accepting chemotaxis protein (MCP) signaling domain"/>
    <property type="match status" value="1"/>
</dbReference>
<dbReference type="CDD" id="cd06225">
    <property type="entry name" value="HAMP"/>
    <property type="match status" value="1"/>
</dbReference>
<evidence type="ECO:0000256" key="4">
    <source>
        <dbReference type="SAM" id="Phobius"/>
    </source>
</evidence>
<evidence type="ECO:0000259" key="6">
    <source>
        <dbReference type="PROSITE" id="PS50885"/>
    </source>
</evidence>
<keyword evidence="1" id="KW-0145">Chemotaxis</keyword>
<organism evidence="7 8">
    <name type="scientific">Rhizobium halophytocola</name>
    <dbReference type="NCBI Taxonomy" id="735519"/>
    <lineage>
        <taxon>Bacteria</taxon>
        <taxon>Pseudomonadati</taxon>
        <taxon>Pseudomonadota</taxon>
        <taxon>Alphaproteobacteria</taxon>
        <taxon>Hyphomicrobiales</taxon>
        <taxon>Rhizobiaceae</taxon>
        <taxon>Rhizobium/Agrobacterium group</taxon>
        <taxon>Rhizobium</taxon>
    </lineage>
</organism>
<keyword evidence="8" id="KW-1185">Reference proteome</keyword>
<evidence type="ECO:0000259" key="5">
    <source>
        <dbReference type="PROSITE" id="PS50111"/>
    </source>
</evidence>
<dbReference type="PANTHER" id="PTHR43531">
    <property type="entry name" value="PROTEIN ICFG"/>
    <property type="match status" value="1"/>
</dbReference>
<dbReference type="SMART" id="SM00304">
    <property type="entry name" value="HAMP"/>
    <property type="match status" value="2"/>
</dbReference>